<dbReference type="SUPFAM" id="SSF54001">
    <property type="entry name" value="Cysteine proteinases"/>
    <property type="match status" value="1"/>
</dbReference>
<reference evidence="1 2" key="1">
    <citation type="submission" date="2017-07" db="EMBL/GenBank/DDBJ databases">
        <title>Isolation and whole genome analysis of endospore-forming bacteria from heroin.</title>
        <authorList>
            <person name="Kalinowski J."/>
            <person name="Ahrens B."/>
            <person name="Al-Dilaimi A."/>
            <person name="Winkler A."/>
            <person name="Wibberg D."/>
            <person name="Schleenbecker U."/>
            <person name="Ruckert C."/>
            <person name="Wolfel R."/>
            <person name="Grass G."/>
        </authorList>
    </citation>
    <scope>NUCLEOTIDE SEQUENCE [LARGE SCALE GENOMIC DNA]</scope>
    <source>
        <strain evidence="1 2">7528</strain>
    </source>
</reference>
<sequence length="265" mass="30020">MFTLTLLLPVTANATENNDSDYEALYNQAIQEGIVNKDELSLDEWLKQNEEFQQIYDDGVEMDVLDPSSLKYGEWLKLNNYGQEPKDEENAAVVSFRINAKSKFTIKPGDIFVTNATSSAGIVGHAAIANGSNHILDMPGVKKGQSPEDNNRQLTVSKWLSRYSDGWIKVYRIKDSSLAAQVARYADTHYYSSKGTTNKDIHIKYSLTPHLYSTNPSYCSKLVYDAYYYGSGSKSVMKKHSGYVFPYDLITFFNRSYKPTKVHTY</sequence>
<proteinExistence type="predicted"/>
<protein>
    <submittedName>
        <fullName evidence="1">Uncharacterized protein</fullName>
    </submittedName>
</protein>
<dbReference type="AlphaFoldDB" id="A0A268ABQ0"/>
<accession>A0A268ABQ0</accession>
<organism evidence="1 2">
    <name type="scientific">Terribacillus saccharophilus</name>
    <dbReference type="NCBI Taxonomy" id="361277"/>
    <lineage>
        <taxon>Bacteria</taxon>
        <taxon>Bacillati</taxon>
        <taxon>Bacillota</taxon>
        <taxon>Bacilli</taxon>
        <taxon>Bacillales</taxon>
        <taxon>Bacillaceae</taxon>
        <taxon>Terribacillus</taxon>
    </lineage>
</organism>
<name>A0A268ABQ0_9BACI</name>
<evidence type="ECO:0000313" key="2">
    <source>
        <dbReference type="Proteomes" id="UP000216013"/>
    </source>
</evidence>
<dbReference type="InterPro" id="IPR038765">
    <property type="entry name" value="Papain-like_cys_pep_sf"/>
</dbReference>
<dbReference type="Gene3D" id="3.90.1720.10">
    <property type="entry name" value="endopeptidase domain like (from Nostoc punctiforme)"/>
    <property type="match status" value="1"/>
</dbReference>
<dbReference type="Proteomes" id="UP000216013">
    <property type="component" value="Unassembled WGS sequence"/>
</dbReference>
<evidence type="ECO:0000313" key="1">
    <source>
        <dbReference type="EMBL" id="PAD21554.1"/>
    </source>
</evidence>
<comment type="caution">
    <text evidence="1">The sequence shown here is derived from an EMBL/GenBank/DDBJ whole genome shotgun (WGS) entry which is preliminary data.</text>
</comment>
<gene>
    <name evidence="1" type="ORF">CHH64_08495</name>
</gene>
<dbReference type="EMBL" id="NPBV01000010">
    <property type="protein sequence ID" value="PAD21554.1"/>
    <property type="molecule type" value="Genomic_DNA"/>
</dbReference>